<evidence type="ECO:0000313" key="3">
    <source>
        <dbReference type="Proteomes" id="UP000557566"/>
    </source>
</evidence>
<dbReference type="EMBL" id="JAAVMX010000005">
    <property type="protein sequence ID" value="KAF4508934.1"/>
    <property type="molecule type" value="Genomic_DNA"/>
</dbReference>
<feature type="region of interest" description="Disordered" evidence="1">
    <location>
        <begin position="43"/>
        <end position="78"/>
    </location>
</feature>
<feature type="compositionally biased region" description="Basic and acidic residues" evidence="1">
    <location>
        <begin position="47"/>
        <end position="60"/>
    </location>
</feature>
<comment type="caution">
    <text evidence="2">The sequence shown here is derived from an EMBL/GenBank/DDBJ whole genome shotgun (WGS) entry which is preliminary data.</text>
</comment>
<feature type="region of interest" description="Disordered" evidence="1">
    <location>
        <begin position="90"/>
        <end position="118"/>
    </location>
</feature>
<protein>
    <submittedName>
        <fullName evidence="2">Uncharacterized protein</fullName>
    </submittedName>
</protein>
<evidence type="ECO:0000256" key="1">
    <source>
        <dbReference type="SAM" id="MobiDB-lite"/>
    </source>
</evidence>
<sequence length="118" mass="13966">MTGENQEKSTSWDRLQGRERERPSLEKTHRVYMARVALSDWSVGQETAERSARRARETRMRRGPKISRSRTVTPKPPMLEAACRWLAQGKYAKRRAEQEAEHREASNREERKEDEVRK</sequence>
<name>A0A8H4PR38_9HYPO</name>
<feature type="compositionally biased region" description="Basic and acidic residues" evidence="1">
    <location>
        <begin position="94"/>
        <end position="118"/>
    </location>
</feature>
<reference evidence="2 3" key="1">
    <citation type="journal article" date="2020" name="Genome Biol. Evol.">
        <title>A new high-quality draft genome assembly of the Chinese cordyceps Ophiocordyceps sinensis.</title>
        <authorList>
            <person name="Shu R."/>
            <person name="Zhang J."/>
            <person name="Meng Q."/>
            <person name="Zhang H."/>
            <person name="Zhou G."/>
            <person name="Li M."/>
            <person name="Wu P."/>
            <person name="Zhao Y."/>
            <person name="Chen C."/>
            <person name="Qin Q."/>
        </authorList>
    </citation>
    <scope>NUCLEOTIDE SEQUENCE [LARGE SCALE GENOMIC DNA]</scope>
    <source>
        <strain evidence="2 3">IOZ07</strain>
    </source>
</reference>
<evidence type="ECO:0000313" key="2">
    <source>
        <dbReference type="EMBL" id="KAF4508934.1"/>
    </source>
</evidence>
<accession>A0A8H4PR38</accession>
<gene>
    <name evidence="2" type="ORF">G6O67_005254</name>
</gene>
<organism evidence="2 3">
    <name type="scientific">Ophiocordyceps sinensis</name>
    <dbReference type="NCBI Taxonomy" id="72228"/>
    <lineage>
        <taxon>Eukaryota</taxon>
        <taxon>Fungi</taxon>
        <taxon>Dikarya</taxon>
        <taxon>Ascomycota</taxon>
        <taxon>Pezizomycotina</taxon>
        <taxon>Sordariomycetes</taxon>
        <taxon>Hypocreomycetidae</taxon>
        <taxon>Hypocreales</taxon>
        <taxon>Ophiocordycipitaceae</taxon>
        <taxon>Ophiocordyceps</taxon>
    </lineage>
</organism>
<dbReference type="Proteomes" id="UP000557566">
    <property type="component" value="Unassembled WGS sequence"/>
</dbReference>
<keyword evidence="3" id="KW-1185">Reference proteome</keyword>
<proteinExistence type="predicted"/>
<feature type="region of interest" description="Disordered" evidence="1">
    <location>
        <begin position="1"/>
        <end position="28"/>
    </location>
</feature>
<dbReference type="AlphaFoldDB" id="A0A8H4PR38"/>